<dbReference type="GO" id="GO:0005886">
    <property type="term" value="C:plasma membrane"/>
    <property type="evidence" value="ECO:0007669"/>
    <property type="project" value="UniProtKB-SubCell"/>
</dbReference>
<evidence type="ECO:0000256" key="7">
    <source>
        <dbReference type="ARBA" id="ARBA00023136"/>
    </source>
</evidence>
<dbReference type="HOGENOM" id="CLU_019200_1_0_5"/>
<evidence type="ECO:0000256" key="2">
    <source>
        <dbReference type="ARBA" id="ARBA00022475"/>
    </source>
</evidence>
<dbReference type="STRING" id="509190.Cseg_0533"/>
<evidence type="ECO:0000313" key="11">
    <source>
        <dbReference type="Proteomes" id="UP000002629"/>
    </source>
</evidence>
<reference evidence="11" key="1">
    <citation type="journal article" date="2011" name="J. Bacteriol.">
        <title>Genome sequences of eight morphologically diverse alphaproteobacteria.</title>
        <authorList>
            <consortium name="US DOE Joint Genome Institute"/>
            <person name="Brown P.J."/>
            <person name="Kysela D.T."/>
            <person name="Buechlein A."/>
            <person name="Hemmerich C."/>
            <person name="Brun Y.V."/>
        </authorList>
    </citation>
    <scope>NUCLEOTIDE SEQUENCE [LARGE SCALE GENOMIC DNA]</scope>
    <source>
        <strain evidence="11">ATCC 21756 / DSM 7131 / JCM 7823 / NBRC 15250 / LMG 17158 / TK0059</strain>
    </source>
</reference>
<keyword evidence="2" id="KW-1003">Cell membrane</keyword>
<dbReference type="KEGG" id="cse:Cseg_0533"/>
<keyword evidence="6 9" id="KW-1133">Transmembrane helix</keyword>
<feature type="transmembrane region" description="Helical" evidence="9">
    <location>
        <begin position="331"/>
        <end position="348"/>
    </location>
</feature>
<evidence type="ECO:0000256" key="6">
    <source>
        <dbReference type="ARBA" id="ARBA00022989"/>
    </source>
</evidence>
<dbReference type="eggNOG" id="COG1807">
    <property type="taxonomic scope" value="Bacteria"/>
</dbReference>
<feature type="transmembrane region" description="Helical" evidence="9">
    <location>
        <begin position="419"/>
        <end position="439"/>
    </location>
</feature>
<accession>D5VHR4</accession>
<evidence type="ECO:0000256" key="9">
    <source>
        <dbReference type="SAM" id="Phobius"/>
    </source>
</evidence>
<dbReference type="AlphaFoldDB" id="D5VHR4"/>
<evidence type="ECO:0000313" key="10">
    <source>
        <dbReference type="EMBL" id="ADG09045.1"/>
    </source>
</evidence>
<feature type="transmembrane region" description="Helical" evidence="9">
    <location>
        <begin position="181"/>
        <end position="212"/>
    </location>
</feature>
<evidence type="ECO:0000256" key="8">
    <source>
        <dbReference type="SAM" id="MobiDB-lite"/>
    </source>
</evidence>
<evidence type="ECO:0000256" key="3">
    <source>
        <dbReference type="ARBA" id="ARBA00022676"/>
    </source>
</evidence>
<dbReference type="GO" id="GO:0010041">
    <property type="term" value="P:response to iron(III) ion"/>
    <property type="evidence" value="ECO:0007669"/>
    <property type="project" value="TreeGrafter"/>
</dbReference>
<feature type="transmembrane region" description="Helical" evidence="9">
    <location>
        <begin position="102"/>
        <end position="120"/>
    </location>
</feature>
<dbReference type="EMBL" id="CP002008">
    <property type="protein sequence ID" value="ADG09045.1"/>
    <property type="molecule type" value="Genomic_DNA"/>
</dbReference>
<dbReference type="Proteomes" id="UP000002629">
    <property type="component" value="Chromosome"/>
</dbReference>
<keyword evidence="7 9" id="KW-0472">Membrane</keyword>
<feature type="transmembrane region" description="Helical" evidence="9">
    <location>
        <begin position="126"/>
        <end position="144"/>
    </location>
</feature>
<feature type="transmembrane region" description="Helical" evidence="9">
    <location>
        <begin position="307"/>
        <end position="325"/>
    </location>
</feature>
<evidence type="ECO:0000256" key="5">
    <source>
        <dbReference type="ARBA" id="ARBA00022692"/>
    </source>
</evidence>
<dbReference type="CAZy" id="GT83">
    <property type="family name" value="Glycosyltransferase Family 83"/>
</dbReference>
<keyword evidence="4 10" id="KW-0808">Transferase</keyword>
<dbReference type="RefSeq" id="WP_013077717.1">
    <property type="nucleotide sequence ID" value="NC_014100.1"/>
</dbReference>
<name>D5VHR4_CAUST</name>
<sequence>MTLESRLDDWSRGWRGPLFAALVALIAGLPGLLAMPPLDRDESRFAQATSQMLETGDYVVIKFQDQPRFKKPVGIHWLQAVSVKTFSDAEDRRIWAYRIPSLLGAMLAAAACAWGAAALLDPRTGLIAGSILGATFLLSSEAFIAKTDAALCGTTTLAMGALARIYAAQLKGESASKLTKFAFWMGLSLAALIKGPVGLLTVFLALAALALWDRKARWMKDLGWTWGLILFAAVVLPWAMMITVATDGAFWGTAIGGDLAPKMAGGQEGHAGPFGYHALLSPLLSFPATVLLPAGLAVAWTRRKDPGVRFAVCWLVPTWLMFELLPTKLVHYALPAYGALAMLMAAAVREPLGKLVRWLGGGLSVLMGALLAAVAIYGQKEFGTAHDLGWTVVAAAFALAAGSAGAGAVLVARRHAVRALFVAGALGIAAHIALTAGLIPRLEPLFLSRDLAQALNQARLSPRSGAPGPVAVTGYAEPSLIFQLGTTTQLTDGEGAADAIAEGRPAIVEGREEKPFRAAMDQLGLAPRPVTTVEGLNYSDGDRERLTVYRGEPLPPAEDAVEPTEPAEESQR</sequence>
<feature type="transmembrane region" description="Helical" evidence="9">
    <location>
        <begin position="16"/>
        <end position="35"/>
    </location>
</feature>
<feature type="transmembrane region" description="Helical" evidence="9">
    <location>
        <begin position="279"/>
        <end position="300"/>
    </location>
</feature>
<organism evidence="10 11">
    <name type="scientific">Caulobacter segnis (strain ATCC 21756 / DSM 7131 / JCM 7823 / NBRC 15250 / LMG 17158 / TK0059)</name>
    <name type="common">Mycoplana segnis</name>
    <dbReference type="NCBI Taxonomy" id="509190"/>
    <lineage>
        <taxon>Bacteria</taxon>
        <taxon>Pseudomonadati</taxon>
        <taxon>Pseudomonadota</taxon>
        <taxon>Alphaproteobacteria</taxon>
        <taxon>Caulobacterales</taxon>
        <taxon>Caulobacteraceae</taxon>
        <taxon>Caulobacter</taxon>
    </lineage>
</organism>
<dbReference type="GO" id="GO:0016763">
    <property type="term" value="F:pentosyltransferase activity"/>
    <property type="evidence" value="ECO:0007669"/>
    <property type="project" value="TreeGrafter"/>
</dbReference>
<proteinExistence type="predicted"/>
<feature type="compositionally biased region" description="Acidic residues" evidence="8">
    <location>
        <begin position="559"/>
        <end position="572"/>
    </location>
</feature>
<feature type="transmembrane region" description="Helical" evidence="9">
    <location>
        <begin position="224"/>
        <end position="245"/>
    </location>
</feature>
<feature type="transmembrane region" description="Helical" evidence="9">
    <location>
        <begin position="355"/>
        <end position="378"/>
    </location>
</feature>
<dbReference type="GO" id="GO:0009103">
    <property type="term" value="P:lipopolysaccharide biosynthetic process"/>
    <property type="evidence" value="ECO:0007669"/>
    <property type="project" value="TreeGrafter"/>
</dbReference>
<feature type="transmembrane region" description="Helical" evidence="9">
    <location>
        <begin position="390"/>
        <end position="412"/>
    </location>
</feature>
<keyword evidence="3" id="KW-0328">Glycosyltransferase</keyword>
<gene>
    <name evidence="10" type="ordered locus">Cseg_0533</name>
</gene>
<evidence type="ECO:0000256" key="1">
    <source>
        <dbReference type="ARBA" id="ARBA00004651"/>
    </source>
</evidence>
<dbReference type="PANTHER" id="PTHR33908:SF3">
    <property type="entry name" value="UNDECAPRENYL PHOSPHATE-ALPHA-4-AMINO-4-DEOXY-L-ARABINOSE ARABINOSYL TRANSFERASE"/>
    <property type="match status" value="1"/>
</dbReference>
<protein>
    <submittedName>
        <fullName evidence="10">Glycosyl transferase family 39</fullName>
    </submittedName>
</protein>
<keyword evidence="5 9" id="KW-0812">Transmembrane</keyword>
<dbReference type="PANTHER" id="PTHR33908">
    <property type="entry name" value="MANNOSYLTRANSFERASE YKCB-RELATED"/>
    <property type="match status" value="1"/>
</dbReference>
<feature type="region of interest" description="Disordered" evidence="8">
    <location>
        <begin position="532"/>
        <end position="572"/>
    </location>
</feature>
<dbReference type="InterPro" id="IPR050297">
    <property type="entry name" value="LipidA_mod_glycosyltrf_83"/>
</dbReference>
<comment type="subcellular location">
    <subcellularLocation>
        <location evidence="1">Cell membrane</location>
        <topology evidence="1">Multi-pass membrane protein</topology>
    </subcellularLocation>
</comment>
<evidence type="ECO:0000256" key="4">
    <source>
        <dbReference type="ARBA" id="ARBA00022679"/>
    </source>
</evidence>